<evidence type="ECO:0000256" key="15">
    <source>
        <dbReference type="ARBA" id="ARBA00023160"/>
    </source>
</evidence>
<comment type="similarity">
    <text evidence="2 16">Belongs to the sterol desaturase family. SCS7 subfamily.</text>
</comment>
<keyword evidence="5 19" id="KW-0812">Transmembrane</keyword>
<dbReference type="GO" id="GO:0005789">
    <property type="term" value="C:endoplasmic reticulum membrane"/>
    <property type="evidence" value="ECO:0007669"/>
    <property type="project" value="UniProtKB-SubCell"/>
</dbReference>
<dbReference type="Gene3D" id="3.10.120.10">
    <property type="entry name" value="Cytochrome b5-like heme/steroid binding domain"/>
    <property type="match status" value="1"/>
</dbReference>
<comment type="subcellular location">
    <subcellularLocation>
        <location evidence="1">Endoplasmic reticulum membrane</location>
        <topology evidence="1">Multi-pass membrane protein</topology>
    </subcellularLocation>
</comment>
<keyword evidence="14 16" id="KW-0472">Membrane</keyword>
<feature type="binding site" evidence="17">
    <location>
        <position position="241"/>
    </location>
    <ligand>
        <name>Zn(2+)</name>
        <dbReference type="ChEBI" id="CHEBI:29105"/>
        <label>1</label>
    </ligand>
</feature>
<dbReference type="SMART" id="SM01117">
    <property type="entry name" value="Cyt-b5"/>
    <property type="match status" value="1"/>
</dbReference>
<evidence type="ECO:0000259" key="20">
    <source>
        <dbReference type="PROSITE" id="PS50255"/>
    </source>
</evidence>
<keyword evidence="15 16" id="KW-0275">Fatty acid biosynthesis</keyword>
<feature type="binding site" evidence="17">
    <location>
        <position position="214"/>
    </location>
    <ligand>
        <name>Zn(2+)</name>
        <dbReference type="ChEBI" id="CHEBI:29105"/>
        <label>1</label>
    </ligand>
</feature>
<dbReference type="Pfam" id="PF04116">
    <property type="entry name" value="FA_hydroxylase"/>
    <property type="match status" value="1"/>
</dbReference>
<keyword evidence="13 16" id="KW-0443">Lipid metabolism</keyword>
<dbReference type="Pfam" id="PF00173">
    <property type="entry name" value="Cyt-b5"/>
    <property type="match status" value="1"/>
</dbReference>
<feature type="transmembrane region" description="Helical" evidence="19">
    <location>
        <begin position="162"/>
        <end position="183"/>
    </location>
</feature>
<evidence type="ECO:0000256" key="4">
    <source>
        <dbReference type="ARBA" id="ARBA00022617"/>
    </source>
</evidence>
<dbReference type="GO" id="GO:0005506">
    <property type="term" value="F:iron ion binding"/>
    <property type="evidence" value="ECO:0007669"/>
    <property type="project" value="UniProtKB-UniRule"/>
</dbReference>
<evidence type="ECO:0000256" key="14">
    <source>
        <dbReference type="ARBA" id="ARBA00023136"/>
    </source>
</evidence>
<dbReference type="GO" id="GO:0080132">
    <property type="term" value="F:fatty acid 2-hydroxylase activity"/>
    <property type="evidence" value="ECO:0007669"/>
    <property type="project" value="InterPro"/>
</dbReference>
<evidence type="ECO:0000256" key="16">
    <source>
        <dbReference type="PIRNR" id="PIRNR005149"/>
    </source>
</evidence>
<dbReference type="STRING" id="133385.A0A2T9Z012"/>
<feature type="binding site" evidence="17">
    <location>
        <position position="300"/>
    </location>
    <ligand>
        <name>Zn(2+)</name>
        <dbReference type="ChEBI" id="CHEBI:29105"/>
        <label>1</label>
    </ligand>
</feature>
<dbReference type="EMBL" id="MBFR01000005">
    <property type="protein sequence ID" value="PVU97942.1"/>
    <property type="molecule type" value="Genomic_DNA"/>
</dbReference>
<evidence type="ECO:0000256" key="13">
    <source>
        <dbReference type="ARBA" id="ARBA00023098"/>
    </source>
</evidence>
<comment type="function">
    <text evidence="16">Ceramide hydroxylase involved in the hydroxylation of sphingolipid-associated very long chain fatty acids. Postulated to hydroxylate the very long chain fatty acid of dihydroceramides and phytoceramides at C-2.</text>
</comment>
<dbReference type="PIRSF" id="PIRSF005149">
    <property type="entry name" value="IPC-B_HD"/>
    <property type="match status" value="1"/>
</dbReference>
<keyword evidence="4 18" id="KW-0349">Heme</keyword>
<evidence type="ECO:0000313" key="21">
    <source>
        <dbReference type="EMBL" id="PVU97942.1"/>
    </source>
</evidence>
<keyword evidence="3 16" id="KW-0444">Lipid biosynthesis</keyword>
<evidence type="ECO:0000256" key="12">
    <source>
        <dbReference type="ARBA" id="ARBA00023004"/>
    </source>
</evidence>
<dbReference type="PROSITE" id="PS50255">
    <property type="entry name" value="CYTOCHROME_B5_2"/>
    <property type="match status" value="1"/>
</dbReference>
<evidence type="ECO:0000256" key="10">
    <source>
        <dbReference type="ARBA" id="ARBA00022989"/>
    </source>
</evidence>
<feature type="binding site" evidence="17">
    <location>
        <position position="319"/>
    </location>
    <ligand>
        <name>Zn(2+)</name>
        <dbReference type="ChEBI" id="CHEBI:29105"/>
        <label>1</label>
    </ligand>
</feature>
<dbReference type="InterPro" id="IPR006694">
    <property type="entry name" value="Fatty_acid_hydroxylase"/>
</dbReference>
<evidence type="ECO:0000256" key="2">
    <source>
        <dbReference type="ARBA" id="ARBA00005747"/>
    </source>
</evidence>
<comment type="caution">
    <text evidence="21">The sequence shown here is derived from an EMBL/GenBank/DDBJ whole genome shotgun (WGS) entry which is preliminary data.</text>
</comment>
<feature type="binding site" evidence="17">
    <location>
        <position position="219"/>
    </location>
    <ligand>
        <name>Zn(2+)</name>
        <dbReference type="ChEBI" id="CHEBI:29105"/>
        <label>1</label>
    </ligand>
</feature>
<evidence type="ECO:0000256" key="7">
    <source>
        <dbReference type="ARBA" id="ARBA00022824"/>
    </source>
</evidence>
<organism evidence="21 22">
    <name type="scientific">Smittium simulii</name>
    <dbReference type="NCBI Taxonomy" id="133385"/>
    <lineage>
        <taxon>Eukaryota</taxon>
        <taxon>Fungi</taxon>
        <taxon>Fungi incertae sedis</taxon>
        <taxon>Zoopagomycota</taxon>
        <taxon>Kickxellomycotina</taxon>
        <taxon>Harpellomycetes</taxon>
        <taxon>Harpellales</taxon>
        <taxon>Legeriomycetaceae</taxon>
        <taxon>Smittium</taxon>
    </lineage>
</organism>
<name>A0A2T9Z012_9FUNG</name>
<feature type="transmembrane region" description="Helical" evidence="19">
    <location>
        <begin position="273"/>
        <end position="292"/>
    </location>
</feature>
<dbReference type="InterPro" id="IPR036400">
    <property type="entry name" value="Cyt_B5-like_heme/steroid_sf"/>
</dbReference>
<feature type="binding site" description="axial binding residue" evidence="18">
    <location>
        <position position="64"/>
    </location>
    <ligand>
        <name>heme</name>
        <dbReference type="ChEBI" id="CHEBI:30413"/>
    </ligand>
    <ligandPart>
        <name>Fe</name>
        <dbReference type="ChEBI" id="CHEBI:18248"/>
    </ligandPart>
</feature>
<keyword evidence="9 17" id="KW-0862">Zinc</keyword>
<comment type="cofactor">
    <cofactor evidence="16 17">
        <name>Zn(2+)</name>
        <dbReference type="ChEBI" id="CHEBI:29105"/>
    </cofactor>
    <text evidence="16 17">Binds 2 Zn(2+) ions per subunit that likely form a catalytic dimetal center.</text>
</comment>
<evidence type="ECO:0000256" key="17">
    <source>
        <dbReference type="PIRSR" id="PIRSR005149-1"/>
    </source>
</evidence>
<dbReference type="EC" id="1.-.-.-" evidence="16"/>
<dbReference type="AlphaFoldDB" id="A0A2T9Z012"/>
<reference evidence="21 22" key="1">
    <citation type="journal article" date="2018" name="MBio">
        <title>Comparative Genomics Reveals the Core Gene Toolbox for the Fungus-Insect Symbiosis.</title>
        <authorList>
            <person name="Wang Y."/>
            <person name="Stata M."/>
            <person name="Wang W."/>
            <person name="Stajich J.E."/>
            <person name="White M.M."/>
            <person name="Moncalvo J.M."/>
        </authorList>
    </citation>
    <scope>NUCLEOTIDE SEQUENCE [LARGE SCALE GENOMIC DNA]</scope>
    <source>
        <strain evidence="21 22">SWE-8-4</strain>
    </source>
</reference>
<comment type="cofactor">
    <cofactor evidence="18">
        <name>Fe cation</name>
        <dbReference type="ChEBI" id="CHEBI:24875"/>
    </cofactor>
</comment>
<dbReference type="InterPro" id="IPR001199">
    <property type="entry name" value="Cyt_B5-like_heme/steroid-bd"/>
</dbReference>
<dbReference type="Proteomes" id="UP000245383">
    <property type="component" value="Unassembled WGS sequence"/>
</dbReference>
<keyword evidence="11 16" id="KW-0560">Oxidoreductase</keyword>
<evidence type="ECO:0000256" key="9">
    <source>
        <dbReference type="ARBA" id="ARBA00022833"/>
    </source>
</evidence>
<dbReference type="SUPFAM" id="SSF55856">
    <property type="entry name" value="Cytochrome b5-like heme/steroid binding domain"/>
    <property type="match status" value="1"/>
</dbReference>
<protein>
    <recommendedName>
        <fullName evidence="16">Ceramide very long chain fatty acid hydroxylase</fullName>
        <ecNumber evidence="16">1.-.-.-</ecNumber>
    </recommendedName>
</protein>
<dbReference type="GO" id="GO:0006633">
    <property type="term" value="P:fatty acid biosynthetic process"/>
    <property type="evidence" value="ECO:0007669"/>
    <property type="project" value="UniProtKB-KW"/>
</dbReference>
<feature type="domain" description="Cytochrome b5 heme-binding" evidence="20">
    <location>
        <begin position="2"/>
        <end position="81"/>
    </location>
</feature>
<dbReference type="PANTHER" id="PTHR12863">
    <property type="entry name" value="FATTY ACID HYDROXYLASE"/>
    <property type="match status" value="1"/>
</dbReference>
<feature type="binding site" evidence="17">
    <location>
        <position position="238"/>
    </location>
    <ligand>
        <name>Zn(2+)</name>
        <dbReference type="ChEBI" id="CHEBI:29105"/>
        <label>1</label>
    </ligand>
</feature>
<evidence type="ECO:0000256" key="3">
    <source>
        <dbReference type="ARBA" id="ARBA00022516"/>
    </source>
</evidence>
<keyword evidence="12 16" id="KW-0408">Iron</keyword>
<keyword evidence="7 16" id="KW-0256">Endoplasmic reticulum</keyword>
<keyword evidence="22" id="KW-1185">Reference proteome</keyword>
<feature type="binding site" evidence="17">
    <location>
        <position position="242"/>
    </location>
    <ligand>
        <name>Zn(2+)</name>
        <dbReference type="ChEBI" id="CHEBI:29105"/>
        <label>1</label>
    </ligand>
</feature>
<sequence>MANEYLRKDVANHNSPESLWVIYDNRVYDITSFSASHPGGIEWLVKFGGQDITFVMNDKDLHAHSKQACEILFGLQVGSVSKVDLWLDTNAPKYSPEKVSSTPQALPTKIGSPSKDFLDPNKPLFSQIVNSNFTKQFYLEQVHIPRHIPGNAVYFDNQILELFTLTPWYVVPLFWLPVIFYYSSIGLQYISREQFYAFFVLGILTWPIFEYAIHRFLFHFDENLPEGTMAQVIHFTLHGFHHFLPMDSMRLVMPPALSVAIASAFYYPLSYIITPGIIQAFFCGMALMYIVYDETHYWIHHGYFKYDYIKRLKSYHLEHHYRDYNKGFGITSEFWDIIFKSTFSD</sequence>
<dbReference type="PANTHER" id="PTHR12863:SF1">
    <property type="entry name" value="FATTY ACID 2-HYDROXYLASE"/>
    <property type="match status" value="1"/>
</dbReference>
<keyword evidence="8 16" id="KW-0276">Fatty acid metabolism</keyword>
<evidence type="ECO:0000256" key="18">
    <source>
        <dbReference type="PIRSR" id="PIRSR005149-50"/>
    </source>
</evidence>
<dbReference type="OrthoDB" id="260519at2759"/>
<feature type="binding site" evidence="17">
    <location>
        <position position="316"/>
    </location>
    <ligand>
        <name>Zn(2+)</name>
        <dbReference type="ChEBI" id="CHEBI:29105"/>
        <label>1</label>
    </ligand>
</feature>
<evidence type="ECO:0000256" key="11">
    <source>
        <dbReference type="ARBA" id="ARBA00023002"/>
    </source>
</evidence>
<keyword evidence="6 16" id="KW-0479">Metal-binding</keyword>
<feature type="binding site" evidence="17">
    <location>
        <position position="320"/>
    </location>
    <ligand>
        <name>Zn(2+)</name>
        <dbReference type="ChEBI" id="CHEBI:29105"/>
        <label>1</label>
    </ligand>
</feature>
<feature type="binding site" description="axial binding residue" evidence="18">
    <location>
        <position position="37"/>
    </location>
    <ligand>
        <name>heme</name>
        <dbReference type="ChEBI" id="CHEBI:30413"/>
    </ligand>
    <ligandPart>
        <name>Fe</name>
        <dbReference type="ChEBI" id="CHEBI:18248"/>
    </ligandPart>
</feature>
<keyword evidence="10 19" id="KW-1133">Transmembrane helix</keyword>
<dbReference type="FunFam" id="3.10.120.10:FF:000007">
    <property type="entry name" value="Sulfite oxidase, mitochondrial"/>
    <property type="match status" value="1"/>
</dbReference>
<evidence type="ECO:0000256" key="5">
    <source>
        <dbReference type="ARBA" id="ARBA00022692"/>
    </source>
</evidence>
<evidence type="ECO:0000256" key="6">
    <source>
        <dbReference type="ARBA" id="ARBA00022723"/>
    </source>
</evidence>
<evidence type="ECO:0000256" key="8">
    <source>
        <dbReference type="ARBA" id="ARBA00022832"/>
    </source>
</evidence>
<evidence type="ECO:0000256" key="19">
    <source>
        <dbReference type="SAM" id="Phobius"/>
    </source>
</evidence>
<dbReference type="InterPro" id="IPR014430">
    <property type="entry name" value="Scs7"/>
</dbReference>
<gene>
    <name evidence="21" type="ORF">BB561_000201</name>
</gene>
<evidence type="ECO:0000313" key="22">
    <source>
        <dbReference type="Proteomes" id="UP000245383"/>
    </source>
</evidence>
<proteinExistence type="inferred from homology"/>
<accession>A0A2T9Z012</accession>
<feature type="transmembrane region" description="Helical" evidence="19">
    <location>
        <begin position="195"/>
        <end position="213"/>
    </location>
</feature>
<evidence type="ECO:0000256" key="1">
    <source>
        <dbReference type="ARBA" id="ARBA00004477"/>
    </source>
</evidence>
<feature type="binding site" evidence="17">
    <location>
        <position position="296"/>
    </location>
    <ligand>
        <name>Zn(2+)</name>
        <dbReference type="ChEBI" id="CHEBI:29105"/>
        <label>1</label>
    </ligand>
</feature>